<dbReference type="OrthoDB" id="769720at2759"/>
<gene>
    <name evidence="2" type="ORF">L484_026168</name>
</gene>
<protein>
    <recommendedName>
        <fullName evidence="1">CUE domain-containing protein</fullName>
    </recommendedName>
</protein>
<organism evidence="2 3">
    <name type="scientific">Morus notabilis</name>
    <dbReference type="NCBI Taxonomy" id="981085"/>
    <lineage>
        <taxon>Eukaryota</taxon>
        <taxon>Viridiplantae</taxon>
        <taxon>Streptophyta</taxon>
        <taxon>Embryophyta</taxon>
        <taxon>Tracheophyta</taxon>
        <taxon>Spermatophyta</taxon>
        <taxon>Magnoliopsida</taxon>
        <taxon>eudicotyledons</taxon>
        <taxon>Gunneridae</taxon>
        <taxon>Pentapetalae</taxon>
        <taxon>rosids</taxon>
        <taxon>fabids</taxon>
        <taxon>Rosales</taxon>
        <taxon>Moraceae</taxon>
        <taxon>Moreae</taxon>
        <taxon>Morus</taxon>
    </lineage>
</organism>
<dbReference type="PANTHER" id="PTHR37252:SF3">
    <property type="entry name" value="POLYADENYLATE-BINDING PROTEIN-INTERACTING PROTEIN 6"/>
    <property type="match status" value="1"/>
</dbReference>
<dbReference type="CDD" id="cd14371">
    <property type="entry name" value="CUE_CID7_like"/>
    <property type="match status" value="1"/>
</dbReference>
<dbReference type="Gene3D" id="1.10.8.10">
    <property type="entry name" value="DNA helicase RuvA subunit, C-terminal domain"/>
    <property type="match status" value="1"/>
</dbReference>
<dbReference type="InterPro" id="IPR041806">
    <property type="entry name" value="CID5/6/7_CUE"/>
</dbReference>
<dbReference type="Proteomes" id="UP000030645">
    <property type="component" value="Unassembled WGS sequence"/>
</dbReference>
<dbReference type="PANTHER" id="PTHR37252">
    <property type="entry name" value="POLYADENYLATE-BINDING PROTEIN-INTERACTING PROTEIN 6"/>
    <property type="match status" value="1"/>
</dbReference>
<proteinExistence type="predicted"/>
<dbReference type="PROSITE" id="PS51140">
    <property type="entry name" value="CUE"/>
    <property type="match status" value="1"/>
</dbReference>
<dbReference type="EMBL" id="KE344648">
    <property type="protein sequence ID" value="EXB74475.1"/>
    <property type="molecule type" value="Genomic_DNA"/>
</dbReference>
<keyword evidence="3" id="KW-1185">Reference proteome</keyword>
<dbReference type="eggNOG" id="ENOG502S2Y2">
    <property type="taxonomic scope" value="Eukaryota"/>
</dbReference>
<sequence>MKRGVSTLNPYAAAYIPLAKRDSQLVEITHNQHRHKAVLGGDFLGMAEQLGQGDSYVGASQNVSEAEEKQMMDLDFDVVLAYLQTTFPGLSEQSLTDVYLVNNGDFYATVDMLKQLELHTEESSEDLPDTLDIGDVSESGSSAFCTSLKLKNVAGAAEGSSESADSQVVS</sequence>
<evidence type="ECO:0000313" key="3">
    <source>
        <dbReference type="Proteomes" id="UP000030645"/>
    </source>
</evidence>
<feature type="domain" description="CUE" evidence="1">
    <location>
        <begin position="75"/>
        <end position="118"/>
    </location>
</feature>
<dbReference type="InterPro" id="IPR038981">
    <property type="entry name" value="CID5/CID6"/>
</dbReference>
<dbReference type="STRING" id="981085.W9RGT1"/>
<accession>W9RGT1</accession>
<reference evidence="3" key="1">
    <citation type="submission" date="2013-01" db="EMBL/GenBank/DDBJ databases">
        <title>Draft Genome Sequence of a Mulberry Tree, Morus notabilis C.K. Schneid.</title>
        <authorList>
            <person name="He N."/>
            <person name="Zhao S."/>
        </authorList>
    </citation>
    <scope>NUCLEOTIDE SEQUENCE</scope>
</reference>
<name>W9RGT1_9ROSA</name>
<dbReference type="AlphaFoldDB" id="W9RGT1"/>
<dbReference type="KEGG" id="mnt:21408835"/>
<evidence type="ECO:0000259" key="1">
    <source>
        <dbReference type="PROSITE" id="PS51140"/>
    </source>
</evidence>
<evidence type="ECO:0000313" key="2">
    <source>
        <dbReference type="EMBL" id="EXB74475.1"/>
    </source>
</evidence>
<dbReference type="GO" id="GO:0043130">
    <property type="term" value="F:ubiquitin binding"/>
    <property type="evidence" value="ECO:0007669"/>
    <property type="project" value="InterPro"/>
</dbReference>
<dbReference type="InterPro" id="IPR003892">
    <property type="entry name" value="CUE"/>
</dbReference>